<feature type="region of interest" description="Disordered" evidence="1">
    <location>
        <begin position="369"/>
        <end position="402"/>
    </location>
</feature>
<organism evidence="3 4">
    <name type="scientific">Kitasatospora gansuensis</name>
    <dbReference type="NCBI Taxonomy" id="258050"/>
    <lineage>
        <taxon>Bacteria</taxon>
        <taxon>Bacillati</taxon>
        <taxon>Actinomycetota</taxon>
        <taxon>Actinomycetes</taxon>
        <taxon>Kitasatosporales</taxon>
        <taxon>Streptomycetaceae</taxon>
        <taxon>Kitasatospora</taxon>
    </lineage>
</organism>
<feature type="compositionally biased region" description="Gly residues" evidence="1">
    <location>
        <begin position="391"/>
        <end position="402"/>
    </location>
</feature>
<reference evidence="3 4" key="1">
    <citation type="submission" date="2020-08" db="EMBL/GenBank/DDBJ databases">
        <title>Sequencing the genomes of 1000 actinobacteria strains.</title>
        <authorList>
            <person name="Klenk H.-P."/>
        </authorList>
    </citation>
    <scope>NUCLEOTIDE SEQUENCE [LARGE SCALE GENOMIC DNA]</scope>
    <source>
        <strain evidence="3 4">DSM 44786</strain>
    </source>
</reference>
<dbReference type="EMBL" id="JACHJR010000001">
    <property type="protein sequence ID" value="MBB4948511.1"/>
    <property type="molecule type" value="Genomic_DNA"/>
</dbReference>
<name>A0A7W7WIR6_9ACTN</name>
<evidence type="ECO:0000256" key="1">
    <source>
        <dbReference type="SAM" id="MobiDB-lite"/>
    </source>
</evidence>
<dbReference type="Proteomes" id="UP000573327">
    <property type="component" value="Unassembled WGS sequence"/>
</dbReference>
<comment type="caution">
    <text evidence="3">The sequence shown here is derived from an EMBL/GenBank/DDBJ whole genome shotgun (WGS) entry which is preliminary data.</text>
</comment>
<feature type="transmembrane region" description="Helical" evidence="2">
    <location>
        <begin position="92"/>
        <end position="109"/>
    </location>
</feature>
<keyword evidence="2" id="KW-0812">Transmembrane</keyword>
<dbReference type="RefSeq" id="WP_184918213.1">
    <property type="nucleotide sequence ID" value="NZ_JACHJR010000001.1"/>
</dbReference>
<accession>A0A7W7WIR6</accession>
<evidence type="ECO:0000313" key="3">
    <source>
        <dbReference type="EMBL" id="MBB4948511.1"/>
    </source>
</evidence>
<keyword evidence="4" id="KW-1185">Reference proteome</keyword>
<keyword evidence="2" id="KW-0472">Membrane</keyword>
<feature type="region of interest" description="Disordered" evidence="1">
    <location>
        <begin position="27"/>
        <end position="85"/>
    </location>
</feature>
<proteinExistence type="predicted"/>
<sequence length="402" mass="43183">MPTAEDPQQRPADDPFEGLVLDEEFIRAARTKEPSGRTRMLAARWKDSPPVDPGGRRSVNDGPKPKRRFGRKPKPVDPWGNVRRRPKRNWQTPVFVVLAVGVAIAAINIEDLRNWNAARRGTDSTGAPARAVPTVGPETAKPSAAPPPVDDNQPTVAHPWAGSPAEGWPAGPDAIVLPPATAVGVFDEEDVTAQLKLVKDFLVAANLDPAVIAAGRPEAALALLDRKPRERAETALDHPSVEHEGTSLFSRFNLRDAIPATDTVKVQGRMTFEGDGEKGVLVHTDYTFVYALRPGTGAAPVPGSTAAPATWTARTVVRRLITVRFANPKAFQVDPKKINFHDTNSSAGNSACDVYDGFYHPQFAQLAIGTSPEPSRTGPTTDPYDRSGDLRQGGGCGTVSRS</sequence>
<keyword evidence="2" id="KW-1133">Transmembrane helix</keyword>
<gene>
    <name evidence="3" type="ORF">F4556_004046</name>
</gene>
<dbReference type="AlphaFoldDB" id="A0A7W7WIR6"/>
<feature type="region of interest" description="Disordered" evidence="1">
    <location>
        <begin position="120"/>
        <end position="171"/>
    </location>
</feature>
<evidence type="ECO:0000256" key="2">
    <source>
        <dbReference type="SAM" id="Phobius"/>
    </source>
</evidence>
<feature type="compositionally biased region" description="Basic and acidic residues" evidence="1">
    <location>
        <begin position="27"/>
        <end position="36"/>
    </location>
</feature>
<protein>
    <submittedName>
        <fullName evidence="3">Uncharacterized protein</fullName>
    </submittedName>
</protein>
<evidence type="ECO:0000313" key="4">
    <source>
        <dbReference type="Proteomes" id="UP000573327"/>
    </source>
</evidence>
<feature type="compositionally biased region" description="Basic and acidic residues" evidence="1">
    <location>
        <begin position="44"/>
        <end position="59"/>
    </location>
</feature>